<reference evidence="5 6" key="1">
    <citation type="submission" date="2016-10" db="EMBL/GenBank/DDBJ databases">
        <authorList>
            <person name="de Groot N.N."/>
        </authorList>
    </citation>
    <scope>NUCLEOTIDE SEQUENCE [LARGE SCALE GENOMIC DNA]</scope>
    <source>
        <strain evidence="5 6">DSM 43067</strain>
    </source>
</reference>
<dbReference type="GeneID" id="99656849"/>
<accession>A0A1I4XTJ9</accession>
<keyword evidence="2" id="KW-0378">Hydrolase</keyword>
<proteinExistence type="inferred from homology"/>
<organism evidence="5 6">
    <name type="scientific">Actinomadura madurae</name>
    <dbReference type="NCBI Taxonomy" id="1993"/>
    <lineage>
        <taxon>Bacteria</taxon>
        <taxon>Bacillati</taxon>
        <taxon>Actinomycetota</taxon>
        <taxon>Actinomycetes</taxon>
        <taxon>Streptosporangiales</taxon>
        <taxon>Thermomonosporaceae</taxon>
        <taxon>Actinomadura</taxon>
    </lineage>
</organism>
<protein>
    <submittedName>
        <fullName evidence="5">Arginase</fullName>
    </submittedName>
</protein>
<name>A0A1I4XTJ9_9ACTN</name>
<keyword evidence="1" id="KW-0479">Metal-binding</keyword>
<evidence type="ECO:0000256" key="3">
    <source>
        <dbReference type="ARBA" id="ARBA00023211"/>
    </source>
</evidence>
<dbReference type="InParanoid" id="A0A1I4XTJ9"/>
<evidence type="ECO:0000256" key="4">
    <source>
        <dbReference type="PROSITE-ProRule" id="PRU00742"/>
    </source>
</evidence>
<dbReference type="CDD" id="cd09999">
    <property type="entry name" value="Arginase-like_1"/>
    <property type="match status" value="1"/>
</dbReference>
<evidence type="ECO:0000313" key="6">
    <source>
        <dbReference type="Proteomes" id="UP000183413"/>
    </source>
</evidence>
<dbReference type="PROSITE" id="PS51409">
    <property type="entry name" value="ARGINASE_2"/>
    <property type="match status" value="1"/>
</dbReference>
<sequence>MTLSILAAPTNLGLRPPQPTSVPGCAKAPEALREAGLHRRLLDEGAQDAGTVLAGRYVDDWRAGTGRVRNEDALVDHAVRLGDRIESIIAGGGAPLVLGGDCSVLIGAGVALSRTGRHGLVHIDGHTDFRHPGNSEACASVAGEDLAAAVGLHYPAVSDIEGLAPYFAPEHVVHVGCRDDDDAINEVRGVLGTVVPASRWIADPAAALDRIRSTLAAEGLDGYWLHVDVDVLDPAFMPAVDSPAPGGLDARQLTVLLAELAGDAVGAEVCIFDPDLDPDGKHARFLADVIVDGLGGLGGRARRSARP</sequence>
<dbReference type="RefSeq" id="WP_021596519.1">
    <property type="nucleotide sequence ID" value="NZ_CP083237.1"/>
</dbReference>
<dbReference type="eggNOG" id="COG0010">
    <property type="taxonomic scope" value="Bacteria"/>
</dbReference>
<evidence type="ECO:0000256" key="1">
    <source>
        <dbReference type="ARBA" id="ARBA00022723"/>
    </source>
</evidence>
<dbReference type="OrthoDB" id="7331788at2"/>
<comment type="similarity">
    <text evidence="4">Belongs to the arginase family.</text>
</comment>
<dbReference type="GO" id="GO:0004053">
    <property type="term" value="F:arginase activity"/>
    <property type="evidence" value="ECO:0007669"/>
    <property type="project" value="TreeGrafter"/>
</dbReference>
<dbReference type="InterPro" id="IPR023696">
    <property type="entry name" value="Ureohydrolase_dom_sf"/>
</dbReference>
<dbReference type="PANTHER" id="PTHR43782">
    <property type="entry name" value="ARGINASE"/>
    <property type="match status" value="1"/>
</dbReference>
<dbReference type="PRINTS" id="PR00116">
    <property type="entry name" value="ARGINASE"/>
</dbReference>
<dbReference type="STRING" id="1993.SAMN04489713_1011007"/>
<dbReference type="GO" id="GO:0030145">
    <property type="term" value="F:manganese ion binding"/>
    <property type="evidence" value="ECO:0007669"/>
    <property type="project" value="TreeGrafter"/>
</dbReference>
<dbReference type="GO" id="GO:0005737">
    <property type="term" value="C:cytoplasm"/>
    <property type="evidence" value="ECO:0007669"/>
    <property type="project" value="TreeGrafter"/>
</dbReference>
<dbReference type="Pfam" id="PF00491">
    <property type="entry name" value="Arginase"/>
    <property type="match status" value="1"/>
</dbReference>
<dbReference type="InterPro" id="IPR006035">
    <property type="entry name" value="Ureohydrolase"/>
</dbReference>
<keyword evidence="3" id="KW-0464">Manganese</keyword>
<dbReference type="SUPFAM" id="SSF52768">
    <property type="entry name" value="Arginase/deacetylase"/>
    <property type="match status" value="1"/>
</dbReference>
<evidence type="ECO:0000256" key="2">
    <source>
        <dbReference type="ARBA" id="ARBA00022801"/>
    </source>
</evidence>
<evidence type="ECO:0000313" key="5">
    <source>
        <dbReference type="EMBL" id="SFN28986.1"/>
    </source>
</evidence>
<dbReference type="EMBL" id="FOVH01000001">
    <property type="protein sequence ID" value="SFN28986.1"/>
    <property type="molecule type" value="Genomic_DNA"/>
</dbReference>
<dbReference type="Proteomes" id="UP000183413">
    <property type="component" value="Unassembled WGS sequence"/>
</dbReference>
<gene>
    <name evidence="5" type="ORF">SAMN04489713_1011007</name>
</gene>
<dbReference type="Gene3D" id="3.40.800.10">
    <property type="entry name" value="Ureohydrolase domain"/>
    <property type="match status" value="1"/>
</dbReference>
<dbReference type="PANTHER" id="PTHR43782:SF3">
    <property type="entry name" value="ARGINASE"/>
    <property type="match status" value="1"/>
</dbReference>
<keyword evidence="6" id="KW-1185">Reference proteome</keyword>
<dbReference type="AlphaFoldDB" id="A0A1I4XTJ9"/>